<organism evidence="5 6">
    <name type="scientific">Postia placenta MAD-698-R-SB12</name>
    <dbReference type="NCBI Taxonomy" id="670580"/>
    <lineage>
        <taxon>Eukaryota</taxon>
        <taxon>Fungi</taxon>
        <taxon>Dikarya</taxon>
        <taxon>Basidiomycota</taxon>
        <taxon>Agaricomycotina</taxon>
        <taxon>Agaricomycetes</taxon>
        <taxon>Polyporales</taxon>
        <taxon>Adustoporiaceae</taxon>
        <taxon>Rhodonia</taxon>
    </lineage>
</organism>
<dbReference type="Proteomes" id="UP000194127">
    <property type="component" value="Unassembled WGS sequence"/>
</dbReference>
<dbReference type="OrthoDB" id="10267950at2759"/>
<dbReference type="InterPro" id="IPR036265">
    <property type="entry name" value="HIT-like_sf"/>
</dbReference>
<dbReference type="InterPro" id="IPR019200">
    <property type="entry name" value="ATP_adenylylTrfase_C"/>
</dbReference>
<dbReference type="Pfam" id="PF24853">
    <property type="entry name" value="DUF7727"/>
    <property type="match status" value="1"/>
</dbReference>
<dbReference type="GO" id="GO:0005524">
    <property type="term" value="F:ATP binding"/>
    <property type="evidence" value="ECO:0007669"/>
    <property type="project" value="InterPro"/>
</dbReference>
<dbReference type="STRING" id="670580.A0A1X6NCD3"/>
<dbReference type="PANTHER" id="PTHR38420:SF1">
    <property type="entry name" value="PUTATIVE (AFU_ORTHOLOGUE AFUA_5G14690)-RELATED"/>
    <property type="match status" value="1"/>
</dbReference>
<dbReference type="InterPro" id="IPR043171">
    <property type="entry name" value="Ap4A_phos1/2-like"/>
</dbReference>
<protein>
    <submittedName>
        <fullName evidence="5">Uncharacterized protein</fullName>
    </submittedName>
</protein>
<feature type="transmembrane region" description="Helical" evidence="1">
    <location>
        <begin position="67"/>
        <end position="86"/>
    </location>
</feature>
<reference evidence="5 6" key="1">
    <citation type="submission" date="2017-04" db="EMBL/GenBank/DDBJ databases">
        <title>Genome Sequence of the Model Brown-Rot Fungus Postia placenta SB12.</title>
        <authorList>
            <consortium name="DOE Joint Genome Institute"/>
            <person name="Gaskell J."/>
            <person name="Kersten P."/>
            <person name="Larrondo L.F."/>
            <person name="Canessa P."/>
            <person name="Martinez D."/>
            <person name="Hibbett D."/>
            <person name="Schmoll M."/>
            <person name="Kubicek C.P."/>
            <person name="Martinez A.T."/>
            <person name="Yadav J."/>
            <person name="Master E."/>
            <person name="Magnuson J.K."/>
            <person name="James T."/>
            <person name="Yaver D."/>
            <person name="Berka R."/>
            <person name="Labutti K."/>
            <person name="Lipzen A."/>
            <person name="Aerts A."/>
            <person name="Barry K."/>
            <person name="Henrissat B."/>
            <person name="Blanchette R."/>
            <person name="Grigoriev I."/>
            <person name="Cullen D."/>
        </authorList>
    </citation>
    <scope>NUCLEOTIDE SEQUENCE [LARGE SCALE GENOMIC DNA]</scope>
    <source>
        <strain evidence="5 6">MAD-698-R-SB12</strain>
    </source>
</reference>
<dbReference type="InterPro" id="IPR009163">
    <property type="entry name" value="Ap4A_phos1/2"/>
</dbReference>
<evidence type="ECO:0000259" key="4">
    <source>
        <dbReference type="Pfam" id="PF24853"/>
    </source>
</evidence>
<dbReference type="Pfam" id="PF09830">
    <property type="entry name" value="ATP_transf"/>
    <property type="match status" value="1"/>
</dbReference>
<feature type="transmembrane region" description="Helical" evidence="1">
    <location>
        <begin position="12"/>
        <end position="30"/>
    </location>
</feature>
<keyword evidence="1" id="KW-1133">Transmembrane helix</keyword>
<evidence type="ECO:0000259" key="2">
    <source>
        <dbReference type="Pfam" id="PF09830"/>
    </source>
</evidence>
<sequence>MGNLIWHEWSRYVTLTASVYVIWASFWGFWFRKFFWDFIGGTLRDPGGLQPANNVSFFIDIIVKAPIIQILAMAFGMMMVALEYPAPFLKGTAIQRSFVVRIVGLILQAFIAVLFYQTHFEIISCLPDRFDKARESGDLLFFPSTVHKHSEFGVELEIRLCPALQKKPQLPAPHFDTAVQLQPEKPDPFAPPYVPNLYLGELRDEPEDAEYIILLNKYSVVPNHFLLVTKDYQSQTSPLRPGDLVQTYKLLIAAQRTGRRFFAFYNCGNLSGASQPHKHVQLIPLEDDGPPVEKLARATKVDYPDRPFALNELSYANHVRRFPPNLASATNEALESALADAFLALLDLVISTVRRDPDYPPGTPSFNVVLTLEHMHLIPRKKDNHTLSETGEPLSVNALGFAGMLLVKSEQELEAVKSEGVGNILRDVGLESVHELLLNEDAEGEGAGTERVQSDL</sequence>
<dbReference type="Gene3D" id="3.30.428.70">
    <property type="match status" value="1"/>
</dbReference>
<dbReference type="RefSeq" id="XP_024342946.1">
    <property type="nucleotide sequence ID" value="XM_024488521.1"/>
</dbReference>
<dbReference type="InterPro" id="IPR056144">
    <property type="entry name" value="DUF7727"/>
</dbReference>
<evidence type="ECO:0000313" key="5">
    <source>
        <dbReference type="EMBL" id="OSX66152.1"/>
    </source>
</evidence>
<evidence type="ECO:0000313" key="6">
    <source>
        <dbReference type="Proteomes" id="UP000194127"/>
    </source>
</evidence>
<name>A0A1X6NCD3_9APHY</name>
<gene>
    <name evidence="5" type="ORF">POSPLADRAFT_1177585</name>
</gene>
<keyword evidence="1" id="KW-0812">Transmembrane</keyword>
<dbReference type="AlphaFoldDB" id="A0A1X6NCD3"/>
<keyword evidence="1" id="KW-0472">Membrane</keyword>
<dbReference type="GO" id="GO:0009117">
    <property type="term" value="P:nucleotide metabolic process"/>
    <property type="evidence" value="ECO:0007669"/>
    <property type="project" value="InterPro"/>
</dbReference>
<accession>A0A1X6NCD3</accession>
<proteinExistence type="predicted"/>
<feature type="domain" description="DUF7727" evidence="4">
    <location>
        <begin position="1"/>
        <end position="119"/>
    </location>
</feature>
<feature type="domain" description="ATP adenylyltransferase C-terminal" evidence="2">
    <location>
        <begin position="312"/>
        <end position="430"/>
    </location>
</feature>
<dbReference type="GO" id="GO:0003877">
    <property type="term" value="F:ATP:ADP adenylyltransferase activity"/>
    <property type="evidence" value="ECO:0007669"/>
    <property type="project" value="InterPro"/>
</dbReference>
<dbReference type="PANTHER" id="PTHR38420">
    <property type="entry name" value="AP-4-A PHOSPHORYLASE II"/>
    <property type="match status" value="1"/>
</dbReference>
<dbReference type="EMBL" id="KZ110592">
    <property type="protein sequence ID" value="OSX66152.1"/>
    <property type="molecule type" value="Genomic_DNA"/>
</dbReference>
<feature type="transmembrane region" description="Helical" evidence="1">
    <location>
        <begin position="98"/>
        <end position="116"/>
    </location>
</feature>
<dbReference type="GeneID" id="36333470"/>
<evidence type="ECO:0000259" key="3">
    <source>
        <dbReference type="Pfam" id="PF19327"/>
    </source>
</evidence>
<feature type="domain" description="Ap4A phosphorylase 1/2 N-terminal" evidence="3">
    <location>
        <begin position="127"/>
        <end position="286"/>
    </location>
</feature>
<dbReference type="InterPro" id="IPR045759">
    <property type="entry name" value="Ap4A_phos1/2_N"/>
</dbReference>
<dbReference type="SUPFAM" id="SSF54197">
    <property type="entry name" value="HIT-like"/>
    <property type="match status" value="1"/>
</dbReference>
<dbReference type="Pfam" id="PF19327">
    <property type="entry name" value="Ap4A_phos_N"/>
    <property type="match status" value="1"/>
</dbReference>
<keyword evidence="6" id="KW-1185">Reference proteome</keyword>
<evidence type="ECO:0000256" key="1">
    <source>
        <dbReference type="SAM" id="Phobius"/>
    </source>
</evidence>